<evidence type="ECO:0000256" key="1">
    <source>
        <dbReference type="ARBA" id="ARBA00008520"/>
    </source>
</evidence>
<protein>
    <submittedName>
        <fullName evidence="5">Maltose ABC transporter periplasmic protein</fullName>
    </submittedName>
</protein>
<dbReference type="GO" id="GO:0055052">
    <property type="term" value="C:ATP-binding cassette (ABC) transporter complex, substrate-binding subunit-containing"/>
    <property type="evidence" value="ECO:0007669"/>
    <property type="project" value="TreeGrafter"/>
</dbReference>
<evidence type="ECO:0000256" key="3">
    <source>
        <dbReference type="ARBA" id="ARBA00022729"/>
    </source>
</evidence>
<sequence>MSRTPSRSRRRLAVAASSAIALAALTACSSAGGGDASAKLEATGDITIWYSNNEQEVAWGKQMVEAWNADHPDEQITGQEIPAGKSSEEVIGAAITAGNAPCLIFNTAPSAVGQFQKQGGLVDLASFPDGASYIEERSGDSAEQYQGEDGGYYQMPWKSNPVMIFYNKDLFRQAGLDPEAPALSTYDDFLATSKALVDAGVAPNAILPAPTSEFFQTQFDFYPLYAAQSDGAQLVEDGKATFADEAGYAAADFWASLYSEGLAGQEAYTGDSFADGQAAMSIVGPWAVSVYQDKVDWGSVPVPTADGKPADEVYTFSDAKNVGLYSACENQATAWEVLKFATSEEQDGQLLELTGQMPLRTDLQGTYADYFTANPAYTQFGDQAARTVEVPGGPTTVEMLQAFRDAWSKAVIFGEGDVHDALDEAAAQIDELAAQG</sequence>
<accession>A0A251XQD0</accession>
<keyword evidence="3 4" id="KW-0732">Signal</keyword>
<evidence type="ECO:0000313" key="5">
    <source>
        <dbReference type="EMBL" id="OUE07725.1"/>
    </source>
</evidence>
<dbReference type="SUPFAM" id="SSF53850">
    <property type="entry name" value="Periplasmic binding protein-like II"/>
    <property type="match status" value="1"/>
</dbReference>
<evidence type="ECO:0000313" key="6">
    <source>
        <dbReference type="Proteomes" id="UP000195106"/>
    </source>
</evidence>
<comment type="caution">
    <text evidence="5">The sequence shown here is derived from an EMBL/GenBank/DDBJ whole genome shotgun (WGS) entry which is preliminary data.</text>
</comment>
<dbReference type="GO" id="GO:0042956">
    <property type="term" value="P:maltodextrin transmembrane transport"/>
    <property type="evidence" value="ECO:0007669"/>
    <property type="project" value="TreeGrafter"/>
</dbReference>
<dbReference type="AlphaFoldDB" id="A0A251XQD0"/>
<gene>
    <name evidence="5" type="ORF">CMsap09_02155</name>
</gene>
<feature type="chain" id="PRO_5039669456" evidence="4">
    <location>
        <begin position="24"/>
        <end position="436"/>
    </location>
</feature>
<keyword evidence="2" id="KW-0813">Transport</keyword>
<proteinExistence type="inferred from homology"/>
<evidence type="ECO:0000256" key="2">
    <source>
        <dbReference type="ARBA" id="ARBA00022448"/>
    </source>
</evidence>
<dbReference type="GO" id="GO:1901982">
    <property type="term" value="F:maltose binding"/>
    <property type="evidence" value="ECO:0007669"/>
    <property type="project" value="TreeGrafter"/>
</dbReference>
<dbReference type="PROSITE" id="PS51257">
    <property type="entry name" value="PROKAR_LIPOPROTEIN"/>
    <property type="match status" value="1"/>
</dbReference>
<name>A0A251XQD0_9MICO</name>
<dbReference type="Pfam" id="PF01547">
    <property type="entry name" value="SBP_bac_1"/>
    <property type="match status" value="1"/>
</dbReference>
<dbReference type="GO" id="GO:0015768">
    <property type="term" value="P:maltose transport"/>
    <property type="evidence" value="ECO:0007669"/>
    <property type="project" value="TreeGrafter"/>
</dbReference>
<feature type="signal peptide" evidence="4">
    <location>
        <begin position="1"/>
        <end position="23"/>
    </location>
</feature>
<dbReference type="PROSITE" id="PS51318">
    <property type="entry name" value="TAT"/>
    <property type="match status" value="1"/>
</dbReference>
<dbReference type="Proteomes" id="UP000195106">
    <property type="component" value="Unassembled WGS sequence"/>
</dbReference>
<evidence type="ECO:0000256" key="4">
    <source>
        <dbReference type="SAM" id="SignalP"/>
    </source>
</evidence>
<dbReference type="Gene3D" id="3.40.190.10">
    <property type="entry name" value="Periplasmic binding protein-like II"/>
    <property type="match status" value="2"/>
</dbReference>
<dbReference type="InterPro" id="IPR006311">
    <property type="entry name" value="TAT_signal"/>
</dbReference>
<dbReference type="EMBL" id="MDHJ01000001">
    <property type="protein sequence ID" value="OUE07725.1"/>
    <property type="molecule type" value="Genomic_DNA"/>
</dbReference>
<dbReference type="InterPro" id="IPR006059">
    <property type="entry name" value="SBP"/>
</dbReference>
<reference evidence="5 6" key="1">
    <citation type="submission" date="2016-08" db="EMBL/GenBank/DDBJ databases">
        <title>Genome sequence of Clavibacter michiganensis spp. strain CASJ009.</title>
        <authorList>
            <person name="Thapa S.P."/>
            <person name="Coaker G."/>
        </authorList>
    </citation>
    <scope>NUCLEOTIDE SEQUENCE [LARGE SCALE GENOMIC DNA]</scope>
    <source>
        <strain evidence="5">CASJ009</strain>
    </source>
</reference>
<dbReference type="PANTHER" id="PTHR30061:SF50">
    <property type="entry name" value="MALTOSE_MALTODEXTRIN-BINDING PERIPLASMIC PROTEIN"/>
    <property type="match status" value="1"/>
</dbReference>
<dbReference type="PANTHER" id="PTHR30061">
    <property type="entry name" value="MALTOSE-BINDING PERIPLASMIC PROTEIN"/>
    <property type="match status" value="1"/>
</dbReference>
<organism evidence="5 6">
    <name type="scientific">Clavibacter michiganensis</name>
    <dbReference type="NCBI Taxonomy" id="28447"/>
    <lineage>
        <taxon>Bacteria</taxon>
        <taxon>Bacillati</taxon>
        <taxon>Actinomycetota</taxon>
        <taxon>Actinomycetes</taxon>
        <taxon>Micrococcales</taxon>
        <taxon>Microbacteriaceae</taxon>
        <taxon>Clavibacter</taxon>
    </lineage>
</organism>
<comment type="similarity">
    <text evidence="1">Belongs to the bacterial solute-binding protein 1 family.</text>
</comment>